<comment type="caution">
    <text evidence="2">The sequence shown here is derived from an EMBL/GenBank/DDBJ whole genome shotgun (WGS) entry which is preliminary data.</text>
</comment>
<dbReference type="InterPro" id="IPR041457">
    <property type="entry name" value="CxC2_KDZ-assoc"/>
</dbReference>
<evidence type="ECO:0000313" key="2">
    <source>
        <dbReference type="EMBL" id="KAJ7781716.1"/>
    </source>
</evidence>
<reference evidence="2" key="1">
    <citation type="submission" date="2023-03" db="EMBL/GenBank/DDBJ databases">
        <title>Massive genome expansion in bonnet fungi (Mycena s.s.) driven by repeated elements and novel gene families across ecological guilds.</title>
        <authorList>
            <consortium name="Lawrence Berkeley National Laboratory"/>
            <person name="Harder C.B."/>
            <person name="Miyauchi S."/>
            <person name="Viragh M."/>
            <person name="Kuo A."/>
            <person name="Thoen E."/>
            <person name="Andreopoulos B."/>
            <person name="Lu D."/>
            <person name="Skrede I."/>
            <person name="Drula E."/>
            <person name="Henrissat B."/>
            <person name="Morin E."/>
            <person name="Kohler A."/>
            <person name="Barry K."/>
            <person name="LaButti K."/>
            <person name="Morin E."/>
            <person name="Salamov A."/>
            <person name="Lipzen A."/>
            <person name="Mereny Z."/>
            <person name="Hegedus B."/>
            <person name="Baldrian P."/>
            <person name="Stursova M."/>
            <person name="Weitz H."/>
            <person name="Taylor A."/>
            <person name="Grigoriev I.V."/>
            <person name="Nagy L.G."/>
            <person name="Martin F."/>
            <person name="Kauserud H."/>
        </authorList>
    </citation>
    <scope>NUCLEOTIDE SEQUENCE</scope>
    <source>
        <strain evidence="2">CBHHK188m</strain>
    </source>
</reference>
<organism evidence="2 3">
    <name type="scientific">Mycena maculata</name>
    <dbReference type="NCBI Taxonomy" id="230809"/>
    <lineage>
        <taxon>Eukaryota</taxon>
        <taxon>Fungi</taxon>
        <taxon>Dikarya</taxon>
        <taxon>Basidiomycota</taxon>
        <taxon>Agaricomycotina</taxon>
        <taxon>Agaricomycetes</taxon>
        <taxon>Agaricomycetidae</taxon>
        <taxon>Agaricales</taxon>
        <taxon>Marasmiineae</taxon>
        <taxon>Mycenaceae</taxon>
        <taxon>Mycena</taxon>
    </lineage>
</organism>
<dbReference type="Pfam" id="PF18758">
    <property type="entry name" value="KDZ"/>
    <property type="match status" value="1"/>
</dbReference>
<accession>A0AAD7KAE6</accession>
<evidence type="ECO:0000259" key="1">
    <source>
        <dbReference type="Pfam" id="PF18803"/>
    </source>
</evidence>
<dbReference type="Proteomes" id="UP001215280">
    <property type="component" value="Unassembled WGS sequence"/>
</dbReference>
<gene>
    <name evidence="2" type="ORF">DFH07DRAFT_728888</name>
</gene>
<dbReference type="InterPro" id="IPR040521">
    <property type="entry name" value="KDZ"/>
</dbReference>
<dbReference type="AlphaFoldDB" id="A0AAD7KAE6"/>
<dbReference type="PANTHER" id="PTHR33104">
    <property type="entry name" value="SI:DKEY-29D5.2"/>
    <property type="match status" value="1"/>
</dbReference>
<proteinExistence type="predicted"/>
<evidence type="ECO:0000313" key="3">
    <source>
        <dbReference type="Proteomes" id="UP001215280"/>
    </source>
</evidence>
<dbReference type="Pfam" id="PF18803">
    <property type="entry name" value="CxC2"/>
    <property type="match status" value="1"/>
</dbReference>
<name>A0AAD7KAE6_9AGAR</name>
<dbReference type="PANTHER" id="PTHR33104:SF2">
    <property type="entry name" value="CXC3 LIKE CYSTEINE CLUSTER DOMAIN-CONTAINING PROTEIN"/>
    <property type="match status" value="1"/>
</dbReference>
<feature type="domain" description="CxC2-like cysteine cluster KDZ transposase-associated" evidence="1">
    <location>
        <begin position="84"/>
        <end position="187"/>
    </location>
</feature>
<keyword evidence="3" id="KW-1185">Reference proteome</keyword>
<sequence>MWVFLKEISAIEEVIFGTRTHAQLHGKNTQIQCTCGQPASFQCPECGVTDMVCAECVIKMHPCHQMHHIEQWDGTVFMRTSLITWGHVVNLGHGGKRCKNAGSEDQGRKSVIVDTNGIHFARIVYCACGETVMPDPIQLIGARLFPATLDTPKTAFTFEVMHNFHVHNLTSKKTALDYYRALQKLTNGAFPNQVPDRVREFLRVVRVWRHLAMRRRSGQAQGIDSVITNRRENSLAVQCPSCPEVGFNLTLIARARHLYTLFLSSDGNVKLQRKKKVDDPDDVALNGGAAYFPDDKIYRDYVSKLKPSDDKCTCNELKAVRMQNIAKFKNSVITGVVACQCACHGFFMPGGMVDLTKGEGYGHTDFALSQALGDAQDQRWVVLTYDVYCQYFKNITTRFETWFPSLSRLIKKLGGAVPKMHIRNHIGQCQSQWSTNFQEYLAFLIGELIEGSWAELNQFAGSTKEQNHGHRHDSIDDGCGQWNWDKVIGMADMLLKLYLQACAAVRKRSPPFKALTESTDKQPIAEWSKMSKKWTIKDRKYSSPYDAKIDNPPPTHRSAYEKLITAELQKSIAQGVVCKGETEFISRGLKIETEQHRINMILKISATDQAIRAKANLRKELTSWRITQHERFPSLQSLIEAEAEVAPEKQKLFLPSAFNEHTRAAHGMSQLSTIEFGLREGQAHDALGDVRHAIKTFNFNIAYKIQHVDGQRSNTRAQNFLRTLANARIVAADEYRRARTALVLLGLENLFTTRNCTPRTHGIRPKWERAAMSIHGSGRSDAPTILQLRRSKTGAWRVSRSVTHVFSAEAD</sequence>
<protein>
    <recommendedName>
        <fullName evidence="1">CxC2-like cysteine cluster KDZ transposase-associated domain-containing protein</fullName>
    </recommendedName>
</protein>
<dbReference type="EMBL" id="JARJLG010000004">
    <property type="protein sequence ID" value="KAJ7781716.1"/>
    <property type="molecule type" value="Genomic_DNA"/>
</dbReference>